<dbReference type="InterPro" id="IPR050168">
    <property type="entry name" value="AAA_ATPase_domain"/>
</dbReference>
<proteinExistence type="predicted"/>
<dbReference type="SUPFAM" id="SSF52540">
    <property type="entry name" value="P-loop containing nucleoside triphosphate hydrolases"/>
    <property type="match status" value="1"/>
</dbReference>
<keyword evidence="3" id="KW-1185">Reference proteome</keyword>
<gene>
    <name evidence="2" type="ORF">V6N11_024542</name>
</gene>
<feature type="domain" description="ATPase AAA-type core" evidence="1">
    <location>
        <begin position="154"/>
        <end position="205"/>
    </location>
</feature>
<protein>
    <recommendedName>
        <fullName evidence="1">ATPase AAA-type core domain-containing protein</fullName>
    </recommendedName>
</protein>
<accession>A0ABR2QMH0</accession>
<evidence type="ECO:0000259" key="1">
    <source>
        <dbReference type="Pfam" id="PF00004"/>
    </source>
</evidence>
<dbReference type="PANTHER" id="PTHR23077:SF9">
    <property type="entry name" value="PEROXISOMAL ATPASE PEX6"/>
    <property type="match status" value="1"/>
</dbReference>
<dbReference type="EMBL" id="JBBPBN010000035">
    <property type="protein sequence ID" value="KAK9001844.1"/>
    <property type="molecule type" value="Genomic_DNA"/>
</dbReference>
<reference evidence="2 3" key="1">
    <citation type="journal article" date="2024" name="G3 (Bethesda)">
        <title>Genome assembly of Hibiscus sabdariffa L. provides insights into metabolisms of medicinal natural products.</title>
        <authorList>
            <person name="Kim T."/>
        </authorList>
    </citation>
    <scope>NUCLEOTIDE SEQUENCE [LARGE SCALE GENOMIC DNA]</scope>
    <source>
        <strain evidence="2">TK-2024</strain>
        <tissue evidence="2">Old leaves</tissue>
    </source>
</reference>
<dbReference type="Pfam" id="PF00004">
    <property type="entry name" value="AAA"/>
    <property type="match status" value="1"/>
</dbReference>
<dbReference type="InterPro" id="IPR027417">
    <property type="entry name" value="P-loop_NTPase"/>
</dbReference>
<organism evidence="2 3">
    <name type="scientific">Hibiscus sabdariffa</name>
    <name type="common">roselle</name>
    <dbReference type="NCBI Taxonomy" id="183260"/>
    <lineage>
        <taxon>Eukaryota</taxon>
        <taxon>Viridiplantae</taxon>
        <taxon>Streptophyta</taxon>
        <taxon>Embryophyta</taxon>
        <taxon>Tracheophyta</taxon>
        <taxon>Spermatophyta</taxon>
        <taxon>Magnoliopsida</taxon>
        <taxon>eudicotyledons</taxon>
        <taxon>Gunneridae</taxon>
        <taxon>Pentapetalae</taxon>
        <taxon>rosids</taxon>
        <taxon>malvids</taxon>
        <taxon>Malvales</taxon>
        <taxon>Malvaceae</taxon>
        <taxon>Malvoideae</taxon>
        <taxon>Hibiscus</taxon>
    </lineage>
</organism>
<dbReference type="InterPro" id="IPR003959">
    <property type="entry name" value="ATPase_AAA_core"/>
</dbReference>
<dbReference type="Gene3D" id="3.40.50.300">
    <property type="entry name" value="P-loop containing nucleotide triphosphate hydrolases"/>
    <property type="match status" value="1"/>
</dbReference>
<sequence length="325" mass="36121">MIRLAGETLMLRTFGSTAKYASHFKVSVVKILECNSLESLRGISFVEAKDRQDMIDSALHKYFEVDRYLTSGDVFNIFLNWNCNSAICIPCCARLLNQNDNTIYFKTALVLGGSVLSVVPPDFLISGTRSFYTFARGHGEGFSISFSLKFRVSVLLHSLPGCGKRRVVRYVVKRLGLHVIEYSCHDLTTSFEKKTSAALTKALNSSQRRCFSHEVKMGPLTEEQRTEMLFQSLQGRSDTCLEDFVNDMVGQTSRFMPRDLCALVVDTGANFQTGKAQSLVSDDSIKAVQDTSSNVAAHSRKALERSKKRNASALGAPKVSFSVME</sequence>
<dbReference type="PANTHER" id="PTHR23077">
    <property type="entry name" value="AAA-FAMILY ATPASE"/>
    <property type="match status" value="1"/>
</dbReference>
<evidence type="ECO:0000313" key="2">
    <source>
        <dbReference type="EMBL" id="KAK9001844.1"/>
    </source>
</evidence>
<comment type="caution">
    <text evidence="2">The sequence shown here is derived from an EMBL/GenBank/DDBJ whole genome shotgun (WGS) entry which is preliminary data.</text>
</comment>
<evidence type="ECO:0000313" key="3">
    <source>
        <dbReference type="Proteomes" id="UP001396334"/>
    </source>
</evidence>
<dbReference type="Proteomes" id="UP001396334">
    <property type="component" value="Unassembled WGS sequence"/>
</dbReference>
<name>A0ABR2QMH0_9ROSI</name>